<dbReference type="GO" id="GO:0008829">
    <property type="term" value="F:dCTP deaminase activity"/>
    <property type="evidence" value="ECO:0007669"/>
    <property type="project" value="UniProtKB-EC"/>
</dbReference>
<dbReference type="Gene3D" id="2.70.40.10">
    <property type="match status" value="1"/>
</dbReference>
<dbReference type="AlphaFoldDB" id="A0A350NZR6"/>
<comment type="caution">
    <text evidence="1">The sequence shown here is derived from an EMBL/GenBank/DDBJ whole genome shotgun (WGS) entry which is preliminary data.</text>
</comment>
<dbReference type="EC" id="3.5.4.13" evidence="1"/>
<keyword evidence="1" id="KW-0378">Hydrolase</keyword>
<reference evidence="1 2" key="1">
    <citation type="journal article" date="2018" name="Nat. Biotechnol.">
        <title>A standardized bacterial taxonomy based on genome phylogeny substantially revises the tree of life.</title>
        <authorList>
            <person name="Parks D.H."/>
            <person name="Chuvochina M."/>
            <person name="Waite D.W."/>
            <person name="Rinke C."/>
            <person name="Skarshewski A."/>
            <person name="Chaumeil P.A."/>
            <person name="Hugenholtz P."/>
        </authorList>
    </citation>
    <scope>NUCLEOTIDE SEQUENCE [LARGE SCALE GENOMIC DNA]</scope>
    <source>
        <strain evidence="1">UBA11978</strain>
    </source>
</reference>
<protein>
    <submittedName>
        <fullName evidence="1">dCTP deaminase</fullName>
        <ecNumber evidence="1">3.5.4.13</ecNumber>
    </submittedName>
</protein>
<dbReference type="InterPro" id="IPR036157">
    <property type="entry name" value="dUTPase-like_sf"/>
</dbReference>
<sequence>MAVLSDTQIKERALNGMITPFVDKLITQDKNVKVLSYGLSSYGYDIR</sequence>
<proteinExistence type="predicted"/>
<gene>
    <name evidence="1" type="primary">dcd</name>
    <name evidence="1" type="ORF">DCW74_02225</name>
</gene>
<evidence type="ECO:0000313" key="2">
    <source>
        <dbReference type="Proteomes" id="UP000263517"/>
    </source>
</evidence>
<dbReference type="EMBL" id="DNAN01000077">
    <property type="protein sequence ID" value="HAW74533.1"/>
    <property type="molecule type" value="Genomic_DNA"/>
</dbReference>
<dbReference type="Proteomes" id="UP000263517">
    <property type="component" value="Unassembled WGS sequence"/>
</dbReference>
<evidence type="ECO:0000313" key="1">
    <source>
        <dbReference type="EMBL" id="HAW74533.1"/>
    </source>
</evidence>
<organism evidence="1 2">
    <name type="scientific">Alteromonas australica</name>
    <dbReference type="NCBI Taxonomy" id="589873"/>
    <lineage>
        <taxon>Bacteria</taxon>
        <taxon>Pseudomonadati</taxon>
        <taxon>Pseudomonadota</taxon>
        <taxon>Gammaproteobacteria</taxon>
        <taxon>Alteromonadales</taxon>
        <taxon>Alteromonadaceae</taxon>
        <taxon>Alteromonas/Salinimonas group</taxon>
        <taxon>Alteromonas</taxon>
    </lineage>
</organism>
<name>A0A350NZR6_9ALTE</name>
<feature type="non-terminal residue" evidence="1">
    <location>
        <position position="47"/>
    </location>
</feature>
<accession>A0A350NZR6</accession>